<evidence type="ECO:0000313" key="2">
    <source>
        <dbReference type="Proteomes" id="UP001234297"/>
    </source>
</evidence>
<dbReference type="EMBL" id="CM056809">
    <property type="protein sequence ID" value="KAJ8649485.1"/>
    <property type="molecule type" value="Genomic_DNA"/>
</dbReference>
<name>A0ACC2MUY6_PERAE</name>
<comment type="caution">
    <text evidence="1">The sequence shown here is derived from an EMBL/GenBank/DDBJ whole genome shotgun (WGS) entry which is preliminary data.</text>
</comment>
<sequence length="423" mass="47975">MYPVATMKELMTREDRFIRAEKDEVRGRENFGFTQKAAPKGESRSFRRGDRHKDPSPDRRRASSPDRRRPPSTSAAALGSGRKSRHEATNFKAVNTIFKEPIYRLLGKIKTQPFFKWPQPMKGDSSSRDQGKFCAYHKQNGYRTDECKSFKSHLENLVREGHLRDYIREESRDNSRPLRQDDGGQDSEPEGIINVIHLTPPPKGSSQAHRDLEDVKLPHNDPLVLTLKLQNFLVQRVLVDPGSSSEILYYNCFKKLKLKDEDLQTARTPLVGFSLKPVYPKGKISLIVQVGGASRQVDFLLVDVPSPYNVIMGRTWLHSMESVPSTRHKKFKFSLENQFGRTDVITVRGDQHMAKQCLLAVLPGEAESSQVLMAELDREGELGDVGRAPAQKSVEDLTEVKIDPAVPDRFFLIGSQLPEPEKI</sequence>
<evidence type="ECO:0000313" key="1">
    <source>
        <dbReference type="EMBL" id="KAJ8649485.1"/>
    </source>
</evidence>
<accession>A0ACC2MUY6</accession>
<reference evidence="1 2" key="1">
    <citation type="journal article" date="2022" name="Hortic Res">
        <title>A haplotype resolved chromosomal level avocado genome allows analysis of novel avocado genes.</title>
        <authorList>
            <person name="Nath O."/>
            <person name="Fletcher S.J."/>
            <person name="Hayward A."/>
            <person name="Shaw L.M."/>
            <person name="Masouleh A.K."/>
            <person name="Furtado A."/>
            <person name="Henry R.J."/>
            <person name="Mitter N."/>
        </authorList>
    </citation>
    <scope>NUCLEOTIDE SEQUENCE [LARGE SCALE GENOMIC DNA]</scope>
    <source>
        <strain evidence="2">cv. Hass</strain>
    </source>
</reference>
<protein>
    <submittedName>
        <fullName evidence="1">Uncharacterized protein</fullName>
    </submittedName>
</protein>
<dbReference type="Proteomes" id="UP001234297">
    <property type="component" value="Chromosome 1"/>
</dbReference>
<proteinExistence type="predicted"/>
<keyword evidence="2" id="KW-1185">Reference proteome</keyword>
<gene>
    <name evidence="1" type="ORF">MRB53_002508</name>
</gene>
<organism evidence="1 2">
    <name type="scientific">Persea americana</name>
    <name type="common">Avocado</name>
    <dbReference type="NCBI Taxonomy" id="3435"/>
    <lineage>
        <taxon>Eukaryota</taxon>
        <taxon>Viridiplantae</taxon>
        <taxon>Streptophyta</taxon>
        <taxon>Embryophyta</taxon>
        <taxon>Tracheophyta</taxon>
        <taxon>Spermatophyta</taxon>
        <taxon>Magnoliopsida</taxon>
        <taxon>Magnoliidae</taxon>
        <taxon>Laurales</taxon>
        <taxon>Lauraceae</taxon>
        <taxon>Persea</taxon>
    </lineage>
</organism>